<reference evidence="2" key="1">
    <citation type="journal article" date="2019" name="Int. J. Syst. Evol. Microbiol.">
        <title>The Global Catalogue of Microorganisms (GCM) 10K type strain sequencing project: providing services to taxonomists for standard genome sequencing and annotation.</title>
        <authorList>
            <consortium name="The Broad Institute Genomics Platform"/>
            <consortium name="The Broad Institute Genome Sequencing Center for Infectious Disease"/>
            <person name="Wu L."/>
            <person name="Ma J."/>
        </authorList>
    </citation>
    <scope>NUCLEOTIDE SEQUENCE [LARGE SCALE GENOMIC DNA]</scope>
    <source>
        <strain evidence="2">KACC 12508</strain>
    </source>
</reference>
<dbReference type="Pfam" id="PF13365">
    <property type="entry name" value="Trypsin_2"/>
    <property type="match status" value="1"/>
</dbReference>
<evidence type="ECO:0000313" key="1">
    <source>
        <dbReference type="EMBL" id="MFC7286816.1"/>
    </source>
</evidence>
<dbReference type="InterPro" id="IPR009003">
    <property type="entry name" value="Peptidase_S1_PA"/>
</dbReference>
<keyword evidence="2" id="KW-1185">Reference proteome</keyword>
<sequence length="264" mass="26671">MIREEGYEEVKAKDGYQQEPGVMRRLFLALACLPLAVQAAAEPPPRTGLDTHASGVFLNPAGDVLTAHHAVGSCGTIYVVKDGRVVEAKLGLASPELDLAVLHTTLKPYLSATLAQTEARSGSSIGVFSEAYSVLQRLPGRATLVSNAITVPGEDGMQLLSGVKPGASGSAVIGGAGLVLGVVVARMASVSSSHGAVSSTMLSRAAAAGVPTGASVVRAVGVTQVKQFLRDGGIPFTESDAAQLGATQSPAARAATLSVGIICG</sequence>
<organism evidence="1 2">
    <name type="scientific">Herminiimonas glaciei</name>
    <dbReference type="NCBI Taxonomy" id="523788"/>
    <lineage>
        <taxon>Bacteria</taxon>
        <taxon>Pseudomonadati</taxon>
        <taxon>Pseudomonadota</taxon>
        <taxon>Betaproteobacteria</taxon>
        <taxon>Burkholderiales</taxon>
        <taxon>Oxalobacteraceae</taxon>
        <taxon>Herminiimonas</taxon>
    </lineage>
</organism>
<name>A0ABW2I766_9BURK</name>
<dbReference type="Gene3D" id="2.40.10.120">
    <property type="match status" value="1"/>
</dbReference>
<dbReference type="RefSeq" id="WP_382269992.1">
    <property type="nucleotide sequence ID" value="NZ_JBHTBU010000001.1"/>
</dbReference>
<comment type="caution">
    <text evidence="1">The sequence shown here is derived from an EMBL/GenBank/DDBJ whole genome shotgun (WGS) entry which is preliminary data.</text>
</comment>
<dbReference type="GO" id="GO:0008233">
    <property type="term" value="F:peptidase activity"/>
    <property type="evidence" value="ECO:0007669"/>
    <property type="project" value="UniProtKB-KW"/>
</dbReference>
<keyword evidence="1" id="KW-0378">Hydrolase</keyword>
<gene>
    <name evidence="1" type="ORF">ACFQPC_02090</name>
</gene>
<dbReference type="EMBL" id="JBHTBU010000001">
    <property type="protein sequence ID" value="MFC7286816.1"/>
    <property type="molecule type" value="Genomic_DNA"/>
</dbReference>
<dbReference type="Proteomes" id="UP001596542">
    <property type="component" value="Unassembled WGS sequence"/>
</dbReference>
<dbReference type="GO" id="GO:0006508">
    <property type="term" value="P:proteolysis"/>
    <property type="evidence" value="ECO:0007669"/>
    <property type="project" value="UniProtKB-KW"/>
</dbReference>
<evidence type="ECO:0000313" key="2">
    <source>
        <dbReference type="Proteomes" id="UP001596542"/>
    </source>
</evidence>
<protein>
    <submittedName>
        <fullName evidence="1">Serine protease</fullName>
    </submittedName>
</protein>
<dbReference type="SUPFAM" id="SSF50494">
    <property type="entry name" value="Trypsin-like serine proteases"/>
    <property type="match status" value="1"/>
</dbReference>
<proteinExistence type="predicted"/>
<accession>A0ABW2I766</accession>
<keyword evidence="1" id="KW-0645">Protease</keyword>